<reference evidence="11" key="1">
    <citation type="submission" date="2016-02" db="EMBL/GenBank/DDBJ databases">
        <title>Comparative genomics of biotechnologically important yeasts.</title>
        <authorList>
            <consortium name="DOE Joint Genome Institute"/>
            <person name="Riley R."/>
            <person name="Haridas S."/>
            <person name="Wolfe K.H."/>
            <person name="Lopes M.R."/>
            <person name="Hittinger C.T."/>
            <person name="Goker M."/>
            <person name="Salamov A."/>
            <person name="Wisecaver J."/>
            <person name="Long T.M."/>
            <person name="Aerts A.L."/>
            <person name="Barry K."/>
            <person name="Choi C."/>
            <person name="Clum A."/>
            <person name="Coughlan A.Y."/>
            <person name="Deshpande S."/>
            <person name="Douglass A.P."/>
            <person name="Hanson S.J."/>
            <person name="Klenk H.-P."/>
            <person name="Labutti K."/>
            <person name="Lapidus A."/>
            <person name="Lindquist E."/>
            <person name="Lipzen A."/>
            <person name="Meier-Kolthoff J.P."/>
            <person name="Ohm R.A."/>
            <person name="Otillar R.P."/>
            <person name="Pangilinan J."/>
            <person name="Peng Y."/>
            <person name="Rokas A."/>
            <person name="Rosa C.A."/>
            <person name="Scheuner C."/>
            <person name="Sibirny A.A."/>
            <person name="Slot J.C."/>
            <person name="Stielow J.B."/>
            <person name="Sun H."/>
            <person name="Kurtzman C.P."/>
            <person name="Blackwell M."/>
            <person name="Jeffries T.W."/>
            <person name="Grigoriev I.V."/>
        </authorList>
    </citation>
    <scope>NUCLEOTIDE SEQUENCE [LARGE SCALE GENOMIC DNA]</scope>
    <source>
        <strain evidence="11">NRRL Y-17796</strain>
    </source>
</reference>
<keyword evidence="5" id="KW-0648">Protein biosynthesis</keyword>
<keyword evidence="11" id="KW-1185">Reference proteome</keyword>
<dbReference type="GO" id="GO:0005851">
    <property type="term" value="C:eukaryotic translation initiation factor 2B complex"/>
    <property type="evidence" value="ECO:0007669"/>
    <property type="project" value="EnsemblFungi"/>
</dbReference>
<dbReference type="EMBL" id="KV453843">
    <property type="protein sequence ID" value="ODV89798.1"/>
    <property type="molecule type" value="Genomic_DNA"/>
</dbReference>
<evidence type="ECO:0000313" key="10">
    <source>
        <dbReference type="EMBL" id="ODV89798.1"/>
    </source>
</evidence>
<dbReference type="Pfam" id="PF01008">
    <property type="entry name" value="IF-2B"/>
    <property type="match status" value="1"/>
</dbReference>
<evidence type="ECO:0000256" key="5">
    <source>
        <dbReference type="ARBA" id="ARBA00022917"/>
    </source>
</evidence>
<sequence length="341" mass="36830">MPDVFPLADALVSRLKRRELHLPAEIATATVQVMLRFVSAHRWSTVPQLIADTRAIGRLLQDAYPTENTAANVVRRVLALIREEERDEDPARNDTHMFSLLSSVEPAPSSKNAQELKPYIIQAIQEYADEIVSVNDSICALAVDIVHQGETLLTPTPGSETLLKFLLRAAQKRTFTLLITECYPNNTDRVGRFAETLSAAGVSVVIVPDAAVHTLISLVGKVVVGARSVMADGSATAAAGASIVCEAAHANRVPVVALAGTYKISPNQPVDVDALIEMGGPESILPFSNGNLVNSLDVVNPLWDFIPSKFISLYITNLGGFSPSFVYRLALDSYKADDVDL</sequence>
<dbReference type="GO" id="GO:0006446">
    <property type="term" value="P:regulation of translational initiation"/>
    <property type="evidence" value="ECO:0007669"/>
    <property type="project" value="EnsemblFungi"/>
</dbReference>
<evidence type="ECO:0000313" key="11">
    <source>
        <dbReference type="Proteomes" id="UP000095023"/>
    </source>
</evidence>
<gene>
    <name evidence="10" type="ORF">CANCADRAFT_144317</name>
</gene>
<dbReference type="GO" id="GO:0005085">
    <property type="term" value="F:guanyl-nucleotide exchange factor activity"/>
    <property type="evidence" value="ECO:0007669"/>
    <property type="project" value="EnsemblFungi"/>
</dbReference>
<keyword evidence="3" id="KW-0963">Cytoplasm</keyword>
<dbReference type="GO" id="GO:0003743">
    <property type="term" value="F:translation initiation factor activity"/>
    <property type="evidence" value="ECO:0007669"/>
    <property type="project" value="UniProtKB-KW"/>
</dbReference>
<evidence type="ECO:0000256" key="6">
    <source>
        <dbReference type="ARBA" id="ARBA00044122"/>
    </source>
</evidence>
<dbReference type="InterPro" id="IPR037171">
    <property type="entry name" value="NagB/RpiA_transferase-like"/>
</dbReference>
<evidence type="ECO:0000256" key="3">
    <source>
        <dbReference type="ARBA" id="ARBA00022490"/>
    </source>
</evidence>
<evidence type="ECO:0000256" key="9">
    <source>
        <dbReference type="RuleBase" id="RU003814"/>
    </source>
</evidence>
<evidence type="ECO:0000256" key="2">
    <source>
        <dbReference type="ARBA" id="ARBA00007251"/>
    </source>
</evidence>
<dbReference type="InterPro" id="IPR042529">
    <property type="entry name" value="IF_2B-like_C"/>
</dbReference>
<evidence type="ECO:0000256" key="4">
    <source>
        <dbReference type="ARBA" id="ARBA00022540"/>
    </source>
</evidence>
<comment type="subunit">
    <text evidence="8">Component of the translation initiation factor 2B (eIF2B) complex which is a heterodecamer of two sets of five different subunits: alpha, beta, gamma, delta and epsilon. Subunits alpha, beta and delta comprise a regulatory subcomplex and subunits epsilon and gamma comprise a catalytic subcomplex. Within the complex, the hexameric regulatory complex resides at the center, with the two heterodimeric catalytic subcomplexes bound on opposite sides.</text>
</comment>
<organism evidence="10 11">
    <name type="scientific">Tortispora caseinolytica NRRL Y-17796</name>
    <dbReference type="NCBI Taxonomy" id="767744"/>
    <lineage>
        <taxon>Eukaryota</taxon>
        <taxon>Fungi</taxon>
        <taxon>Dikarya</taxon>
        <taxon>Ascomycota</taxon>
        <taxon>Saccharomycotina</taxon>
        <taxon>Trigonopsidomycetes</taxon>
        <taxon>Trigonopsidales</taxon>
        <taxon>Trigonopsidaceae</taxon>
        <taxon>Tortispora</taxon>
    </lineage>
</organism>
<evidence type="ECO:0000256" key="1">
    <source>
        <dbReference type="ARBA" id="ARBA00004514"/>
    </source>
</evidence>
<protein>
    <recommendedName>
        <fullName evidence="6">Translation initiation factor eIF2B subunit beta</fullName>
    </recommendedName>
    <alternativeName>
        <fullName evidence="7">eIF2B GDP-GTP exchange factor subunit beta</fullName>
    </alternativeName>
</protein>
<dbReference type="AlphaFoldDB" id="A0A1E4TDR1"/>
<name>A0A1E4TDR1_9ASCO</name>
<dbReference type="SUPFAM" id="SSF100950">
    <property type="entry name" value="NagB/RpiA/CoA transferase-like"/>
    <property type="match status" value="1"/>
</dbReference>
<dbReference type="Proteomes" id="UP000095023">
    <property type="component" value="Unassembled WGS sequence"/>
</dbReference>
<dbReference type="Gene3D" id="3.40.50.10470">
    <property type="entry name" value="Translation initiation factor eif-2b, domain 2"/>
    <property type="match status" value="1"/>
</dbReference>
<comment type="subcellular location">
    <subcellularLocation>
        <location evidence="1">Cytoplasm</location>
        <location evidence="1">Cytosol</location>
    </subcellularLocation>
</comment>
<dbReference type="OrthoDB" id="269919at2759"/>
<dbReference type="GO" id="GO:0002183">
    <property type="term" value="P:cytoplasmic translational initiation"/>
    <property type="evidence" value="ECO:0007669"/>
    <property type="project" value="EnsemblFungi"/>
</dbReference>
<dbReference type="InterPro" id="IPR000649">
    <property type="entry name" value="IF-2B-related"/>
</dbReference>
<dbReference type="PANTHER" id="PTHR45859">
    <property type="entry name" value="TRANSLATION INITIATION FACTOR EIF-2B SUBUNIT BETA"/>
    <property type="match status" value="1"/>
</dbReference>
<accession>A0A1E4TDR1</accession>
<keyword evidence="4" id="KW-0396">Initiation factor</keyword>
<comment type="similarity">
    <text evidence="2 9">Belongs to the eIF-2B alpha/beta/delta subunits family.</text>
</comment>
<dbReference type="PANTHER" id="PTHR45859:SF1">
    <property type="entry name" value="TRANSLATION INITIATION FACTOR EIF-2B SUBUNIT BETA"/>
    <property type="match status" value="1"/>
</dbReference>
<proteinExistence type="inferred from homology"/>
<dbReference type="InterPro" id="IPR051855">
    <property type="entry name" value="eIF2B_beta_subunit"/>
</dbReference>
<dbReference type="GO" id="GO:0005829">
    <property type="term" value="C:cytosol"/>
    <property type="evidence" value="ECO:0007669"/>
    <property type="project" value="UniProtKB-SubCell"/>
</dbReference>
<evidence type="ECO:0000256" key="8">
    <source>
        <dbReference type="ARBA" id="ARBA00046432"/>
    </source>
</evidence>
<evidence type="ECO:0000256" key="7">
    <source>
        <dbReference type="ARBA" id="ARBA00044228"/>
    </source>
</evidence>